<feature type="transmembrane region" description="Helical" evidence="2">
    <location>
        <begin position="292"/>
        <end position="314"/>
    </location>
</feature>
<feature type="transmembrane region" description="Helical" evidence="2">
    <location>
        <begin position="238"/>
        <end position="259"/>
    </location>
</feature>
<feature type="transmembrane region" description="Helical" evidence="2">
    <location>
        <begin position="136"/>
        <end position="159"/>
    </location>
</feature>
<sequence>MRVYRDVLAAPGVLNMTASQLFARLPLGMLNLAILLHVQSKTGSYALAGAAVACLSVGEAVAMPVTARLAGRGMTATLVAAAVVNGAAMLALAVAGPSPAVLLTLGVVIGASVPPLMPVVRALYPQLVPRDGVRALFAFDTTAQELIWVVGPLATTFLASMLSTAIPLVASAVVTVAGTGWFLLSARHLRPVPPKGATAFGRVMANRAVILAMVASLALVASFMALEVGIVAAFGRTGLTAGLAIAVASVGSLLGGLAFGHRRFGLAGLVAALATVAIGTGVFGVVDNRVWEFVALFVSGLGFAPAMSALYLMVSRQIADHSATEAFGWLNSAALVGGATGTAIAGVAADAHGAAGPIVVSTVLALVAAGTPVAARLAGPLSGLTDQPAVRTDAGATEQWPSTSGPGLKAASVSPANTGEQV</sequence>
<feature type="transmembrane region" description="Helical" evidence="2">
    <location>
        <begin position="74"/>
        <end position="95"/>
    </location>
</feature>
<dbReference type="GO" id="GO:0022857">
    <property type="term" value="F:transmembrane transporter activity"/>
    <property type="evidence" value="ECO:0007669"/>
    <property type="project" value="InterPro"/>
</dbReference>
<feature type="transmembrane region" description="Helical" evidence="2">
    <location>
        <begin position="354"/>
        <end position="375"/>
    </location>
</feature>
<proteinExistence type="predicted"/>
<dbReference type="Gene3D" id="1.20.1250.20">
    <property type="entry name" value="MFS general substrate transporter like domains"/>
    <property type="match status" value="1"/>
</dbReference>
<accession>A0A0H5RQK5</accession>
<organism evidence="3 4">
    <name type="scientific">Mycolicibacterium neworleansense</name>
    <dbReference type="NCBI Taxonomy" id="146018"/>
    <lineage>
        <taxon>Bacteria</taxon>
        <taxon>Bacillati</taxon>
        <taxon>Actinomycetota</taxon>
        <taxon>Actinomycetes</taxon>
        <taxon>Mycobacteriales</taxon>
        <taxon>Mycobacteriaceae</taxon>
        <taxon>Mycolicibacterium</taxon>
    </lineage>
</organism>
<evidence type="ECO:0000256" key="1">
    <source>
        <dbReference type="SAM" id="MobiDB-lite"/>
    </source>
</evidence>
<feature type="transmembrane region" description="Helical" evidence="2">
    <location>
        <begin position="21"/>
        <end position="38"/>
    </location>
</feature>
<feature type="transmembrane region" description="Helical" evidence="2">
    <location>
        <begin position="101"/>
        <end position="124"/>
    </location>
</feature>
<dbReference type="RefSeq" id="WP_090515009.1">
    <property type="nucleotide sequence ID" value="NZ_CWKH01000001.1"/>
</dbReference>
<dbReference type="Proteomes" id="UP000199147">
    <property type="component" value="Unassembled WGS sequence"/>
</dbReference>
<dbReference type="STRING" id="146018.BN2156_02965"/>
<dbReference type="EMBL" id="CWKH01000001">
    <property type="protein sequence ID" value="CRZ16101.1"/>
    <property type="molecule type" value="Genomic_DNA"/>
</dbReference>
<dbReference type="InterPro" id="IPR036259">
    <property type="entry name" value="MFS_trans_sf"/>
</dbReference>
<dbReference type="Pfam" id="PF07690">
    <property type="entry name" value="MFS_1"/>
    <property type="match status" value="1"/>
</dbReference>
<feature type="transmembrane region" description="Helical" evidence="2">
    <location>
        <begin position="165"/>
        <end position="184"/>
    </location>
</feature>
<dbReference type="InterPro" id="IPR011701">
    <property type="entry name" value="MFS"/>
</dbReference>
<dbReference type="SUPFAM" id="SSF103473">
    <property type="entry name" value="MFS general substrate transporter"/>
    <property type="match status" value="1"/>
</dbReference>
<name>A0A0H5RQK5_9MYCO</name>
<feature type="transmembrane region" description="Helical" evidence="2">
    <location>
        <begin position="44"/>
        <end position="62"/>
    </location>
</feature>
<reference evidence="4" key="1">
    <citation type="submission" date="2015-07" db="EMBL/GenBank/DDBJ databases">
        <authorList>
            <person name="Urmite Genomes"/>
        </authorList>
    </citation>
    <scope>NUCLEOTIDE SEQUENCE [LARGE SCALE GENOMIC DNA]</scope>
    <source>
        <strain evidence="4">type strain: ATCC 49404</strain>
    </source>
</reference>
<evidence type="ECO:0000313" key="4">
    <source>
        <dbReference type="Proteomes" id="UP000199147"/>
    </source>
</evidence>
<keyword evidence="2" id="KW-1133">Transmembrane helix</keyword>
<evidence type="ECO:0000313" key="3">
    <source>
        <dbReference type="EMBL" id="CRZ16101.1"/>
    </source>
</evidence>
<keyword evidence="2" id="KW-0812">Transmembrane</keyword>
<dbReference type="PANTHER" id="PTHR23542">
    <property type="match status" value="1"/>
</dbReference>
<keyword evidence="4" id="KW-1185">Reference proteome</keyword>
<keyword evidence="2" id="KW-0472">Membrane</keyword>
<feature type="transmembrane region" description="Helical" evidence="2">
    <location>
        <begin position="266"/>
        <end position="286"/>
    </location>
</feature>
<protein>
    <submittedName>
        <fullName evidence="3">Major Facilitator Superfamily protein</fullName>
    </submittedName>
</protein>
<evidence type="ECO:0000256" key="2">
    <source>
        <dbReference type="SAM" id="Phobius"/>
    </source>
</evidence>
<dbReference type="OrthoDB" id="4686510at2"/>
<dbReference type="AlphaFoldDB" id="A0A0H5RQK5"/>
<dbReference type="PANTHER" id="PTHR23542:SF1">
    <property type="entry name" value="MAJOR FACILITATOR SUPERFAMILY (MFS) PROFILE DOMAIN-CONTAINING PROTEIN"/>
    <property type="match status" value="1"/>
</dbReference>
<feature type="transmembrane region" description="Helical" evidence="2">
    <location>
        <begin position="205"/>
        <end position="226"/>
    </location>
</feature>
<feature type="transmembrane region" description="Helical" evidence="2">
    <location>
        <begin position="326"/>
        <end position="348"/>
    </location>
</feature>
<gene>
    <name evidence="3" type="ORF">BN2156_02965</name>
</gene>
<feature type="region of interest" description="Disordered" evidence="1">
    <location>
        <begin position="392"/>
        <end position="422"/>
    </location>
</feature>